<evidence type="ECO:0000313" key="2">
    <source>
        <dbReference type="Proteomes" id="UP000297245"/>
    </source>
</evidence>
<reference evidence="1 2" key="1">
    <citation type="journal article" date="2019" name="Nat. Ecol. Evol.">
        <title>Megaphylogeny resolves global patterns of mushroom evolution.</title>
        <authorList>
            <person name="Varga T."/>
            <person name="Krizsan K."/>
            <person name="Foldi C."/>
            <person name="Dima B."/>
            <person name="Sanchez-Garcia M."/>
            <person name="Sanchez-Ramirez S."/>
            <person name="Szollosi G.J."/>
            <person name="Szarkandi J.G."/>
            <person name="Papp V."/>
            <person name="Albert L."/>
            <person name="Andreopoulos W."/>
            <person name="Angelini C."/>
            <person name="Antonin V."/>
            <person name="Barry K.W."/>
            <person name="Bougher N.L."/>
            <person name="Buchanan P."/>
            <person name="Buyck B."/>
            <person name="Bense V."/>
            <person name="Catcheside P."/>
            <person name="Chovatia M."/>
            <person name="Cooper J."/>
            <person name="Damon W."/>
            <person name="Desjardin D."/>
            <person name="Finy P."/>
            <person name="Geml J."/>
            <person name="Haridas S."/>
            <person name="Hughes K."/>
            <person name="Justo A."/>
            <person name="Karasinski D."/>
            <person name="Kautmanova I."/>
            <person name="Kiss B."/>
            <person name="Kocsube S."/>
            <person name="Kotiranta H."/>
            <person name="LaButti K.M."/>
            <person name="Lechner B.E."/>
            <person name="Liimatainen K."/>
            <person name="Lipzen A."/>
            <person name="Lukacs Z."/>
            <person name="Mihaltcheva S."/>
            <person name="Morgado L.N."/>
            <person name="Niskanen T."/>
            <person name="Noordeloos M.E."/>
            <person name="Ohm R.A."/>
            <person name="Ortiz-Santana B."/>
            <person name="Ovrebo C."/>
            <person name="Racz N."/>
            <person name="Riley R."/>
            <person name="Savchenko A."/>
            <person name="Shiryaev A."/>
            <person name="Soop K."/>
            <person name="Spirin V."/>
            <person name="Szebenyi C."/>
            <person name="Tomsovsky M."/>
            <person name="Tulloss R.E."/>
            <person name="Uehling J."/>
            <person name="Grigoriev I.V."/>
            <person name="Vagvolgyi C."/>
            <person name="Papp T."/>
            <person name="Martin F.M."/>
            <person name="Miettinen O."/>
            <person name="Hibbett D.S."/>
            <person name="Nagy L.G."/>
        </authorList>
    </citation>
    <scope>NUCLEOTIDE SEQUENCE [LARGE SCALE GENOMIC DNA]</scope>
    <source>
        <strain evidence="1 2">CBS 962.96</strain>
    </source>
</reference>
<dbReference type="Proteomes" id="UP000297245">
    <property type="component" value="Unassembled WGS sequence"/>
</dbReference>
<evidence type="ECO:0000313" key="1">
    <source>
        <dbReference type="EMBL" id="THV00089.1"/>
    </source>
</evidence>
<accession>A0A4S8MDG3</accession>
<sequence>MVSDKARTSSWTQASRTFKSFQAIADPVYESYLLVRPFSRSSGSLPNPPQCFINVSSKLFAYLLDILQMGSELRVVPFSIVLKMRMSTSSGSVVFSCATV</sequence>
<proteinExistence type="predicted"/>
<gene>
    <name evidence="1" type="ORF">K435DRAFT_794432</name>
</gene>
<dbReference type="EMBL" id="ML179109">
    <property type="protein sequence ID" value="THV00089.1"/>
    <property type="molecule type" value="Genomic_DNA"/>
</dbReference>
<protein>
    <submittedName>
        <fullName evidence="1">Uncharacterized protein</fullName>
    </submittedName>
</protein>
<name>A0A4S8MDG3_DENBC</name>
<dbReference type="AlphaFoldDB" id="A0A4S8MDG3"/>
<organism evidence="1 2">
    <name type="scientific">Dendrothele bispora (strain CBS 962.96)</name>
    <dbReference type="NCBI Taxonomy" id="1314807"/>
    <lineage>
        <taxon>Eukaryota</taxon>
        <taxon>Fungi</taxon>
        <taxon>Dikarya</taxon>
        <taxon>Basidiomycota</taxon>
        <taxon>Agaricomycotina</taxon>
        <taxon>Agaricomycetes</taxon>
        <taxon>Agaricomycetidae</taxon>
        <taxon>Agaricales</taxon>
        <taxon>Agaricales incertae sedis</taxon>
        <taxon>Dendrothele</taxon>
    </lineage>
</organism>
<keyword evidence="2" id="KW-1185">Reference proteome</keyword>